<evidence type="ECO:0000313" key="8">
    <source>
        <dbReference type="Proteomes" id="UP000295244"/>
    </source>
</evidence>
<evidence type="ECO:0000256" key="4">
    <source>
        <dbReference type="ARBA" id="ARBA00023136"/>
    </source>
</evidence>
<evidence type="ECO:0000313" key="7">
    <source>
        <dbReference type="EMBL" id="TCJ20795.1"/>
    </source>
</evidence>
<dbReference type="InterPro" id="IPR035906">
    <property type="entry name" value="MetI-like_sf"/>
</dbReference>
<dbReference type="GO" id="GO:0005886">
    <property type="term" value="C:plasma membrane"/>
    <property type="evidence" value="ECO:0007669"/>
    <property type="project" value="UniProtKB-SubCell"/>
</dbReference>
<feature type="transmembrane region" description="Helical" evidence="5">
    <location>
        <begin position="7"/>
        <end position="30"/>
    </location>
</feature>
<evidence type="ECO:0000256" key="1">
    <source>
        <dbReference type="ARBA" id="ARBA00004141"/>
    </source>
</evidence>
<comment type="caution">
    <text evidence="7">The sequence shown here is derived from an EMBL/GenBank/DDBJ whole genome shotgun (WGS) entry which is preliminary data.</text>
</comment>
<dbReference type="PANTHER" id="PTHR43759:SF1">
    <property type="entry name" value="GLUCOSE IMPORT SYSTEM PERMEASE PROTEIN GLCT"/>
    <property type="match status" value="1"/>
</dbReference>
<gene>
    <name evidence="7" type="ORF">E0L93_00505</name>
</gene>
<protein>
    <submittedName>
        <fullName evidence="7">Sugar ABC transporter permease</fullName>
    </submittedName>
</protein>
<evidence type="ECO:0000259" key="6">
    <source>
        <dbReference type="PROSITE" id="PS50928"/>
    </source>
</evidence>
<dbReference type="Proteomes" id="UP000295244">
    <property type="component" value="Unassembled WGS sequence"/>
</dbReference>
<dbReference type="OrthoDB" id="9809681at2"/>
<dbReference type="SUPFAM" id="SSF161098">
    <property type="entry name" value="MetI-like"/>
    <property type="match status" value="1"/>
</dbReference>
<feature type="transmembrane region" description="Helical" evidence="5">
    <location>
        <begin position="149"/>
        <end position="173"/>
    </location>
</feature>
<dbReference type="Gene3D" id="1.10.3720.10">
    <property type="entry name" value="MetI-like"/>
    <property type="match status" value="1"/>
</dbReference>
<reference evidence="7 8" key="1">
    <citation type="submission" date="2019-03" db="EMBL/GenBank/DDBJ databases">
        <title>Whole genome sequence of a novel Rubrobacter taiwanensis strain, isolated from Yellowstone National Park.</title>
        <authorList>
            <person name="Freed S."/>
            <person name="Ramaley R.F."/>
            <person name="Kyndt J.A."/>
        </authorList>
    </citation>
    <scope>NUCLEOTIDE SEQUENCE [LARGE SCALE GENOMIC DNA]</scope>
    <source>
        <strain evidence="7 8">Yellowstone</strain>
    </source>
</reference>
<dbReference type="GO" id="GO:0055085">
    <property type="term" value="P:transmembrane transport"/>
    <property type="evidence" value="ECO:0007669"/>
    <property type="project" value="InterPro"/>
</dbReference>
<comment type="subcellular location">
    <subcellularLocation>
        <location evidence="5">Cell membrane</location>
        <topology evidence="5">Multi-pass membrane protein</topology>
    </subcellularLocation>
    <subcellularLocation>
        <location evidence="1">Membrane</location>
        <topology evidence="1">Multi-pass membrane protein</topology>
    </subcellularLocation>
</comment>
<keyword evidence="4 5" id="KW-0472">Membrane</keyword>
<dbReference type="Pfam" id="PF00528">
    <property type="entry name" value="BPD_transp_1"/>
    <property type="match status" value="1"/>
</dbReference>
<organism evidence="7 8">
    <name type="scientific">Rubrobacter taiwanensis</name>
    <dbReference type="NCBI Taxonomy" id="185139"/>
    <lineage>
        <taxon>Bacteria</taxon>
        <taxon>Bacillati</taxon>
        <taxon>Actinomycetota</taxon>
        <taxon>Rubrobacteria</taxon>
        <taxon>Rubrobacterales</taxon>
        <taxon>Rubrobacteraceae</taxon>
        <taxon>Rubrobacter</taxon>
    </lineage>
</organism>
<dbReference type="EMBL" id="SKBU01000001">
    <property type="protein sequence ID" value="TCJ20795.1"/>
    <property type="molecule type" value="Genomic_DNA"/>
</dbReference>
<accession>A0A4R1BU24</accession>
<dbReference type="CDD" id="cd06261">
    <property type="entry name" value="TM_PBP2"/>
    <property type="match status" value="1"/>
</dbReference>
<dbReference type="PANTHER" id="PTHR43759">
    <property type="entry name" value="TREHALOSE TRANSPORT SYSTEM PERMEASE PROTEIN SUGA"/>
    <property type="match status" value="1"/>
</dbReference>
<evidence type="ECO:0000256" key="2">
    <source>
        <dbReference type="ARBA" id="ARBA00022692"/>
    </source>
</evidence>
<name>A0A4R1BU24_9ACTN</name>
<feature type="domain" description="ABC transmembrane type-1" evidence="6">
    <location>
        <begin position="63"/>
        <end position="273"/>
    </location>
</feature>
<sequence length="283" mass="30101">MGERTRIALLLAPALAVILVLFGGGLYAALLQSLGYFPAIGMTEPGLDAYRAVLTSPDFLNSLALTVYVAGASTAISTVLAVLLALALRRAPGRISTALFQLPVTVPHLVAAVGVALVVTQTGLGARIAAALGLIGEPADFPALLYDRYSAGIILTYVWKETPFIALIVLAALRGVASELEEVAQTLGANAWQRFWYVIFPAIYPAVVAASLVVFAFTFGAFEIPFLLGQDYPTMLPVTAYREYRSIDLSARPAAMAINVILALLTALFAAAYLRLSRELRRG</sequence>
<dbReference type="PROSITE" id="PS50928">
    <property type="entry name" value="ABC_TM1"/>
    <property type="match status" value="1"/>
</dbReference>
<comment type="similarity">
    <text evidence="5">Belongs to the binding-protein-dependent transport system permease family.</text>
</comment>
<evidence type="ECO:0000256" key="5">
    <source>
        <dbReference type="RuleBase" id="RU363032"/>
    </source>
</evidence>
<keyword evidence="3 5" id="KW-1133">Transmembrane helix</keyword>
<feature type="transmembrane region" description="Helical" evidence="5">
    <location>
        <begin position="254"/>
        <end position="274"/>
    </location>
</feature>
<dbReference type="AlphaFoldDB" id="A0A4R1BU24"/>
<keyword evidence="5" id="KW-0813">Transport</keyword>
<feature type="transmembrane region" description="Helical" evidence="5">
    <location>
        <begin position="194"/>
        <end position="222"/>
    </location>
</feature>
<proteinExistence type="inferred from homology"/>
<evidence type="ECO:0000256" key="3">
    <source>
        <dbReference type="ARBA" id="ARBA00022989"/>
    </source>
</evidence>
<keyword evidence="8" id="KW-1185">Reference proteome</keyword>
<feature type="transmembrane region" description="Helical" evidence="5">
    <location>
        <begin position="109"/>
        <end position="129"/>
    </location>
</feature>
<feature type="transmembrane region" description="Helical" evidence="5">
    <location>
        <begin position="65"/>
        <end position="88"/>
    </location>
</feature>
<dbReference type="InterPro" id="IPR052730">
    <property type="entry name" value="Sugar_ABC_transporter"/>
</dbReference>
<dbReference type="InterPro" id="IPR000515">
    <property type="entry name" value="MetI-like"/>
</dbReference>
<keyword evidence="2 5" id="KW-0812">Transmembrane</keyword>